<keyword evidence="2" id="KW-0723">Serine/threonine-protein kinase</keyword>
<evidence type="ECO:0000256" key="2">
    <source>
        <dbReference type="ARBA" id="ARBA00022527"/>
    </source>
</evidence>
<dbReference type="EMBL" id="JASCZI010242034">
    <property type="protein sequence ID" value="MED6209182.1"/>
    <property type="molecule type" value="Genomic_DNA"/>
</dbReference>
<dbReference type="Gene3D" id="2.90.20.10">
    <property type="entry name" value="Plasmodium vivax P25 domain"/>
    <property type="match status" value="1"/>
</dbReference>
<organism evidence="19 20">
    <name type="scientific">Stylosanthes scabra</name>
    <dbReference type="NCBI Taxonomy" id="79078"/>
    <lineage>
        <taxon>Eukaryota</taxon>
        <taxon>Viridiplantae</taxon>
        <taxon>Streptophyta</taxon>
        <taxon>Embryophyta</taxon>
        <taxon>Tracheophyta</taxon>
        <taxon>Spermatophyta</taxon>
        <taxon>Magnoliopsida</taxon>
        <taxon>eudicotyledons</taxon>
        <taxon>Gunneridae</taxon>
        <taxon>Pentapetalae</taxon>
        <taxon>rosids</taxon>
        <taxon>fabids</taxon>
        <taxon>Fabales</taxon>
        <taxon>Fabaceae</taxon>
        <taxon>Papilionoideae</taxon>
        <taxon>50 kb inversion clade</taxon>
        <taxon>dalbergioids sensu lato</taxon>
        <taxon>Dalbergieae</taxon>
        <taxon>Pterocarpus clade</taxon>
        <taxon>Stylosanthes</taxon>
    </lineage>
</organism>
<evidence type="ECO:0000256" key="16">
    <source>
        <dbReference type="SAM" id="SignalP"/>
    </source>
</evidence>
<dbReference type="Proteomes" id="UP001341840">
    <property type="component" value="Unassembled WGS sequence"/>
</dbReference>
<evidence type="ECO:0000313" key="20">
    <source>
        <dbReference type="Proteomes" id="UP001341840"/>
    </source>
</evidence>
<evidence type="ECO:0000256" key="5">
    <source>
        <dbReference type="ARBA" id="ARBA00022729"/>
    </source>
</evidence>
<dbReference type="InterPro" id="IPR000719">
    <property type="entry name" value="Prot_kinase_dom"/>
</dbReference>
<evidence type="ECO:0000256" key="11">
    <source>
        <dbReference type="ARBA" id="ARBA00047558"/>
    </source>
</evidence>
<keyword evidence="9 13" id="KW-1015">Disulfide bond</keyword>
<comment type="subcellular location">
    <subcellularLocation>
        <location evidence="1">Membrane</location>
        <topology evidence="1">Single-pass type I membrane protein</topology>
    </subcellularLocation>
</comment>
<feature type="transmembrane region" description="Helical" evidence="15">
    <location>
        <begin position="332"/>
        <end position="354"/>
    </location>
</feature>
<keyword evidence="3 13" id="KW-0245">EGF-like domain</keyword>
<feature type="chain" id="PRO_5046787238" evidence="16">
    <location>
        <begin position="17"/>
        <end position="732"/>
    </location>
</feature>
<evidence type="ECO:0000259" key="17">
    <source>
        <dbReference type="PROSITE" id="PS50011"/>
    </source>
</evidence>
<comment type="caution">
    <text evidence="19">The sequence shown here is derived from an EMBL/GenBank/DDBJ whole genome shotgun (WGS) entry which is preliminary data.</text>
</comment>
<accession>A0ABU6YHE7</accession>
<feature type="disulfide bond" evidence="13">
    <location>
        <begin position="239"/>
        <end position="249"/>
    </location>
</feature>
<dbReference type="PROSITE" id="PS01187">
    <property type="entry name" value="EGF_CA"/>
    <property type="match status" value="1"/>
</dbReference>
<evidence type="ECO:0000313" key="19">
    <source>
        <dbReference type="EMBL" id="MED6209182.1"/>
    </source>
</evidence>
<keyword evidence="5 16" id="KW-0732">Signal</keyword>
<evidence type="ECO:0000256" key="4">
    <source>
        <dbReference type="ARBA" id="ARBA00022679"/>
    </source>
</evidence>
<dbReference type="PANTHER" id="PTHR27005:SF470">
    <property type="entry name" value="ASSOCIATED KINASE-LIKE PROTEIN, PUTATIVE-RELATED"/>
    <property type="match status" value="1"/>
</dbReference>
<comment type="caution">
    <text evidence="13">Lacks conserved residue(s) required for the propagation of feature annotation.</text>
</comment>
<dbReference type="InterPro" id="IPR045274">
    <property type="entry name" value="WAK-like"/>
</dbReference>
<proteinExistence type="predicted"/>
<dbReference type="InterPro" id="IPR001881">
    <property type="entry name" value="EGF-like_Ca-bd_dom"/>
</dbReference>
<evidence type="ECO:0000256" key="12">
    <source>
        <dbReference type="ARBA" id="ARBA00047951"/>
    </source>
</evidence>
<evidence type="ECO:0000259" key="18">
    <source>
        <dbReference type="PROSITE" id="PS50026"/>
    </source>
</evidence>
<feature type="domain" description="EGF-like" evidence="18">
    <location>
        <begin position="280"/>
        <end position="322"/>
    </location>
</feature>
<dbReference type="InterPro" id="IPR017441">
    <property type="entry name" value="Protein_kinase_ATP_BS"/>
</dbReference>
<evidence type="ECO:0000256" key="1">
    <source>
        <dbReference type="ARBA" id="ARBA00004479"/>
    </source>
</evidence>
<dbReference type="PROSITE" id="PS00010">
    <property type="entry name" value="ASX_HYDROXYL"/>
    <property type="match status" value="1"/>
</dbReference>
<evidence type="ECO:0000256" key="7">
    <source>
        <dbReference type="ARBA" id="ARBA00022777"/>
    </source>
</evidence>
<dbReference type="InterPro" id="IPR000152">
    <property type="entry name" value="EGF-type_Asp/Asn_hydroxyl_site"/>
</dbReference>
<sequence>MELKVIMIVILGVVAAANVVDYNQTLDGCQSECGVQIPYPFGIGKSKTTGENCFMEEQFELTCQKNSILKSGGFHVTSINITKGQLEMMAPVSRYCIDGSNEETTLTSFPSFTVSVNENKFISVGCDAYGHLNSSYDGRIYSTGCISRCYGHTDDIVNGMCSGFGCCQMDIPPNMVNVSFQASSFSDFKESLSFNNCSYSFIVKNGNYSFNKEHLKKMPLHYNEVPVIYDWSVGNDETCNGACKNNSECVKSNSNDESRYQCRCKTGFEGNPYHPHGCIDIDECESGNHTCLIGDHECYNTVGSYQCICPKGQFEDEKGTCKEKSNNELPKYAIGGGAGFSAFFAVIFFLYWIYHRRKLMKLKQKFFKQNGGYFLLQQLSTRGESSQTVQIFTEDELKKATKNYDDKLIIGRGGYGTVFKGVLTNNRIVAIKKSKIVDKSQIDQFINEVVVLSRINHRNVVKLLGCCLETEVPLLVYEFINNGTLFNFIHHHKGGNANSLVWGTRLRIASEAAGALSYLHSSAASIPIIHRDIKSANILLDSTYTAKVSDFGASRFVPQDEIALATMVQGTIGYLDPEYMQTSQLTEKSDVYSFGVVLAELLTGEQPLSFDRPEEKRSLAIYFLSCLKANHLFDAIQVGILNEKNEQQIKEVALLAAKCLSLKGEDRPSMKEVAMELEGIRSINNGDNKNPEETQCLVLKESSLSRIHKHSSHQNYRYDSINQLSSSFADGR</sequence>
<keyword evidence="6 14" id="KW-0547">Nucleotide-binding</keyword>
<dbReference type="Pfam" id="PF07645">
    <property type="entry name" value="EGF_CA"/>
    <property type="match status" value="1"/>
</dbReference>
<dbReference type="Gene3D" id="3.30.200.20">
    <property type="entry name" value="Phosphorylase Kinase, domain 1"/>
    <property type="match status" value="1"/>
</dbReference>
<keyword evidence="4" id="KW-0808">Transferase</keyword>
<feature type="domain" description="Protein kinase" evidence="17">
    <location>
        <begin position="404"/>
        <end position="680"/>
    </location>
</feature>
<dbReference type="PANTHER" id="PTHR27005">
    <property type="entry name" value="WALL-ASSOCIATED RECEPTOR KINASE-LIKE 21"/>
    <property type="match status" value="1"/>
</dbReference>
<comment type="catalytic activity">
    <reaction evidence="12">
        <text>L-threonyl-[protein] + ATP = O-phospho-L-threonyl-[protein] + ADP + H(+)</text>
        <dbReference type="Rhea" id="RHEA:46608"/>
        <dbReference type="Rhea" id="RHEA-COMP:11060"/>
        <dbReference type="Rhea" id="RHEA-COMP:11605"/>
        <dbReference type="ChEBI" id="CHEBI:15378"/>
        <dbReference type="ChEBI" id="CHEBI:30013"/>
        <dbReference type="ChEBI" id="CHEBI:30616"/>
        <dbReference type="ChEBI" id="CHEBI:61977"/>
        <dbReference type="ChEBI" id="CHEBI:456216"/>
    </reaction>
</comment>
<reference evidence="19 20" key="1">
    <citation type="journal article" date="2023" name="Plants (Basel)">
        <title>Bridging the Gap: Combining Genomics and Transcriptomics Approaches to Understand Stylosanthes scabra, an Orphan Legume from the Brazilian Caatinga.</title>
        <authorList>
            <person name="Ferreira-Neto J.R.C."/>
            <person name="da Silva M.D."/>
            <person name="Binneck E."/>
            <person name="de Melo N.F."/>
            <person name="da Silva R.H."/>
            <person name="de Melo A.L.T.M."/>
            <person name="Pandolfi V."/>
            <person name="Bustamante F.O."/>
            <person name="Brasileiro-Vidal A.C."/>
            <person name="Benko-Iseppon A.M."/>
        </authorList>
    </citation>
    <scope>NUCLEOTIDE SEQUENCE [LARGE SCALE GENOMIC DNA]</scope>
    <source>
        <tissue evidence="19">Leaves</tissue>
    </source>
</reference>
<dbReference type="CDD" id="cd14066">
    <property type="entry name" value="STKc_IRAK"/>
    <property type="match status" value="1"/>
</dbReference>
<gene>
    <name evidence="19" type="ORF">PIB30_052334</name>
</gene>
<dbReference type="Gene3D" id="1.10.510.10">
    <property type="entry name" value="Transferase(Phosphotransferase) domain 1"/>
    <property type="match status" value="1"/>
</dbReference>
<dbReference type="InterPro" id="IPR008271">
    <property type="entry name" value="Ser/Thr_kinase_AS"/>
</dbReference>
<keyword evidence="10" id="KW-0325">Glycoprotein</keyword>
<dbReference type="InterPro" id="IPR018097">
    <property type="entry name" value="EGF_Ca-bd_CS"/>
</dbReference>
<evidence type="ECO:0000256" key="9">
    <source>
        <dbReference type="ARBA" id="ARBA00023157"/>
    </source>
</evidence>
<feature type="signal peptide" evidence="16">
    <location>
        <begin position="1"/>
        <end position="16"/>
    </location>
</feature>
<keyword evidence="20" id="KW-1185">Reference proteome</keyword>
<evidence type="ECO:0000256" key="6">
    <source>
        <dbReference type="ARBA" id="ARBA00022741"/>
    </source>
</evidence>
<comment type="catalytic activity">
    <reaction evidence="11">
        <text>L-seryl-[protein] + ATP = O-phospho-L-seryl-[protein] + ADP + H(+)</text>
        <dbReference type="Rhea" id="RHEA:17989"/>
        <dbReference type="Rhea" id="RHEA-COMP:9863"/>
        <dbReference type="Rhea" id="RHEA-COMP:11604"/>
        <dbReference type="ChEBI" id="CHEBI:15378"/>
        <dbReference type="ChEBI" id="CHEBI:29999"/>
        <dbReference type="ChEBI" id="CHEBI:30616"/>
        <dbReference type="ChEBI" id="CHEBI:83421"/>
        <dbReference type="ChEBI" id="CHEBI:456216"/>
    </reaction>
</comment>
<keyword evidence="7" id="KW-0418">Kinase</keyword>
<dbReference type="CDD" id="cd00054">
    <property type="entry name" value="EGF_CA"/>
    <property type="match status" value="1"/>
</dbReference>
<dbReference type="Pfam" id="PF07714">
    <property type="entry name" value="PK_Tyr_Ser-Thr"/>
    <property type="match status" value="1"/>
</dbReference>
<dbReference type="PROSITE" id="PS50026">
    <property type="entry name" value="EGF_3"/>
    <property type="match status" value="2"/>
</dbReference>
<dbReference type="PROSITE" id="PS50011">
    <property type="entry name" value="PROTEIN_KINASE_DOM"/>
    <property type="match status" value="1"/>
</dbReference>
<dbReference type="SUPFAM" id="SSF57196">
    <property type="entry name" value="EGF/Laminin"/>
    <property type="match status" value="1"/>
</dbReference>
<keyword evidence="15" id="KW-0472">Membrane</keyword>
<dbReference type="SMART" id="SM00220">
    <property type="entry name" value="S_TKc"/>
    <property type="match status" value="1"/>
</dbReference>
<evidence type="ECO:0000256" key="8">
    <source>
        <dbReference type="ARBA" id="ARBA00022840"/>
    </source>
</evidence>
<dbReference type="PROSITE" id="PS00107">
    <property type="entry name" value="PROTEIN_KINASE_ATP"/>
    <property type="match status" value="1"/>
</dbReference>
<dbReference type="SMART" id="SM00179">
    <property type="entry name" value="EGF_CA"/>
    <property type="match status" value="1"/>
</dbReference>
<feature type="binding site" evidence="14">
    <location>
        <position position="433"/>
    </location>
    <ligand>
        <name>ATP</name>
        <dbReference type="ChEBI" id="CHEBI:30616"/>
    </ligand>
</feature>
<dbReference type="InterPro" id="IPR001245">
    <property type="entry name" value="Ser-Thr/Tyr_kinase_cat_dom"/>
</dbReference>
<evidence type="ECO:0000256" key="14">
    <source>
        <dbReference type="PROSITE-ProRule" id="PRU10141"/>
    </source>
</evidence>
<dbReference type="InterPro" id="IPR025287">
    <property type="entry name" value="WAK_GUB"/>
</dbReference>
<protein>
    <submittedName>
        <fullName evidence="19">Uncharacterized protein</fullName>
    </submittedName>
</protein>
<dbReference type="PROSITE" id="PS00108">
    <property type="entry name" value="PROTEIN_KINASE_ST"/>
    <property type="match status" value="1"/>
</dbReference>
<feature type="domain" description="EGF-like" evidence="18">
    <location>
        <begin position="235"/>
        <end position="271"/>
    </location>
</feature>
<dbReference type="InterPro" id="IPR049883">
    <property type="entry name" value="NOTCH1_EGF-like"/>
</dbReference>
<keyword evidence="8 14" id="KW-0067">ATP-binding</keyword>
<evidence type="ECO:0000256" key="15">
    <source>
        <dbReference type="SAM" id="Phobius"/>
    </source>
</evidence>
<keyword evidence="15" id="KW-1133">Transmembrane helix</keyword>
<dbReference type="InterPro" id="IPR000742">
    <property type="entry name" value="EGF"/>
</dbReference>
<evidence type="ECO:0000256" key="3">
    <source>
        <dbReference type="ARBA" id="ARBA00022536"/>
    </source>
</evidence>
<evidence type="ECO:0000256" key="13">
    <source>
        <dbReference type="PROSITE-ProRule" id="PRU00076"/>
    </source>
</evidence>
<dbReference type="InterPro" id="IPR011009">
    <property type="entry name" value="Kinase-like_dom_sf"/>
</dbReference>
<dbReference type="SMART" id="SM00181">
    <property type="entry name" value="EGF"/>
    <property type="match status" value="2"/>
</dbReference>
<dbReference type="Pfam" id="PF13947">
    <property type="entry name" value="GUB_WAK_bind"/>
    <property type="match status" value="1"/>
</dbReference>
<evidence type="ECO:0000256" key="10">
    <source>
        <dbReference type="ARBA" id="ARBA00023180"/>
    </source>
</evidence>
<keyword evidence="15" id="KW-0812">Transmembrane</keyword>
<name>A0ABU6YHE7_9FABA</name>
<dbReference type="SUPFAM" id="SSF56112">
    <property type="entry name" value="Protein kinase-like (PK-like)"/>
    <property type="match status" value="1"/>
</dbReference>